<dbReference type="InterPro" id="IPR047766">
    <property type="entry name" value="PxxKW_fam"/>
</dbReference>
<evidence type="ECO:0000313" key="2">
    <source>
        <dbReference type="EMBL" id="TDT88277.1"/>
    </source>
</evidence>
<keyword evidence="3" id="KW-1185">Reference proteome</keyword>
<evidence type="ECO:0000313" key="4">
    <source>
        <dbReference type="Proteomes" id="UP000295506"/>
    </source>
</evidence>
<dbReference type="AlphaFoldDB" id="A0A126QP88"/>
<accession>A0A126QP88</accession>
<protein>
    <submittedName>
        <fullName evidence="2">Uncharacterized protein</fullName>
    </submittedName>
</protein>
<evidence type="ECO:0000313" key="3">
    <source>
        <dbReference type="Proteomes" id="UP000055611"/>
    </source>
</evidence>
<dbReference type="KEGG" id="dej:AWY79_11770"/>
<gene>
    <name evidence="1" type="ORF">AWY79_11770</name>
    <name evidence="2" type="ORF">EDC59_10690</name>
</gene>
<dbReference type="EMBL" id="CP014206">
    <property type="protein sequence ID" value="AMK11741.1"/>
    <property type="molecule type" value="Genomic_DNA"/>
</dbReference>
<sequence>MAKKKGIVTLEGAVKTDAGLNYKGVIMEPVVEKCEGCERIVTFEEEGYCPTYAQPSRKWASGVCNFATHVRAEVDKTGKVKVNPLKASKRAARGR</sequence>
<proteinExistence type="predicted"/>
<reference evidence="1 3" key="1">
    <citation type="journal article" date="2016" name="Front. Microbiol.">
        <title>Genome Sequence of the Piezophilic, Mesophilic Sulfate-Reducing Bacterium Desulfovibrio indicus J2T.</title>
        <authorList>
            <person name="Cao J."/>
            <person name="Maignien L."/>
            <person name="Shao Z."/>
            <person name="Alain K."/>
            <person name="Jebbar M."/>
        </authorList>
    </citation>
    <scope>NUCLEOTIDE SEQUENCE [LARGE SCALE GENOMIC DNA]</scope>
    <source>
        <strain evidence="1 3">J2</strain>
    </source>
</reference>
<dbReference type="Proteomes" id="UP000055611">
    <property type="component" value="Chromosome"/>
</dbReference>
<dbReference type="Pfam" id="PF20657">
    <property type="entry name" value="DUF6811"/>
    <property type="match status" value="1"/>
</dbReference>
<evidence type="ECO:0000313" key="1">
    <source>
        <dbReference type="EMBL" id="AMK11741.1"/>
    </source>
</evidence>
<reference evidence="2 4" key="2">
    <citation type="submission" date="2019-03" db="EMBL/GenBank/DDBJ databases">
        <title>Genomic Encyclopedia of Type Strains, Phase IV (KMG-IV): sequencing the most valuable type-strain genomes for metagenomic binning, comparative biology and taxonomic classification.</title>
        <authorList>
            <person name="Goeker M."/>
        </authorList>
    </citation>
    <scope>NUCLEOTIDE SEQUENCE [LARGE SCALE GENOMIC DNA]</scope>
    <source>
        <strain evidence="2 4">DSM 101483</strain>
    </source>
</reference>
<name>A0A126QP88_9BACT</name>
<dbReference type="EMBL" id="SOBK01000006">
    <property type="protein sequence ID" value="TDT88277.1"/>
    <property type="molecule type" value="Genomic_DNA"/>
</dbReference>
<dbReference type="RefSeq" id="WP_066804028.1">
    <property type="nucleotide sequence ID" value="NZ_CAUVXY020000015.1"/>
</dbReference>
<dbReference type="Proteomes" id="UP000295506">
    <property type="component" value="Unassembled WGS sequence"/>
</dbReference>
<dbReference type="NCBIfam" id="NF038144">
    <property type="entry name" value="PxxKW"/>
    <property type="match status" value="1"/>
</dbReference>
<organism evidence="2 4">
    <name type="scientific">Pseudodesulfovibrio indicus</name>
    <dbReference type="NCBI Taxonomy" id="1716143"/>
    <lineage>
        <taxon>Bacteria</taxon>
        <taxon>Pseudomonadati</taxon>
        <taxon>Thermodesulfobacteriota</taxon>
        <taxon>Desulfovibrionia</taxon>
        <taxon>Desulfovibrionales</taxon>
        <taxon>Desulfovibrionaceae</taxon>
    </lineage>
</organism>
<dbReference type="OrthoDB" id="5387471at2"/>